<proteinExistence type="inferred from homology"/>
<organism evidence="8 9">
    <name type="scientific">Candidatus Nanopelagicus hibericus</name>
    <dbReference type="NCBI Taxonomy" id="1884915"/>
    <lineage>
        <taxon>Bacteria</taxon>
        <taxon>Bacillati</taxon>
        <taxon>Actinomycetota</taxon>
        <taxon>Actinomycetes</taxon>
        <taxon>Candidatus Nanopelagicales</taxon>
        <taxon>Candidatus Nanopelagicaceae</taxon>
        <taxon>Candidatus Nanopelagicus</taxon>
    </lineage>
</organism>
<dbReference type="EC" id="2.1.1.37" evidence="7"/>
<dbReference type="Pfam" id="PF00145">
    <property type="entry name" value="DNA_methylase"/>
    <property type="match status" value="1"/>
</dbReference>
<dbReference type="NCBIfam" id="TIGR00675">
    <property type="entry name" value="dcm"/>
    <property type="match status" value="1"/>
</dbReference>
<reference evidence="8 9" key="1">
    <citation type="submission" date="2016-07" db="EMBL/GenBank/DDBJ databases">
        <title>High microdiversification within the ubiquitous acI lineage of Actinobacteria.</title>
        <authorList>
            <person name="Neuenschwander S.M."/>
            <person name="Salcher M."/>
            <person name="Ghai R."/>
            <person name="Pernthaler J."/>
        </authorList>
    </citation>
    <scope>NUCLEOTIDE SEQUENCE [LARGE SCALE GENOMIC DNA]</scope>
    <source>
        <strain evidence="8">MMS-21-160</strain>
    </source>
</reference>
<evidence type="ECO:0000256" key="1">
    <source>
        <dbReference type="ARBA" id="ARBA00022603"/>
    </source>
</evidence>
<dbReference type="PRINTS" id="PR00105">
    <property type="entry name" value="C5METTRFRASE"/>
</dbReference>
<dbReference type="CDD" id="cd00315">
    <property type="entry name" value="Cyt_C5_DNA_methylase"/>
    <property type="match status" value="1"/>
</dbReference>
<accession>A0A249K8L4</accession>
<dbReference type="Proteomes" id="UP000217171">
    <property type="component" value="Chromosome"/>
</dbReference>
<keyword evidence="1 5" id="KW-0489">Methyltransferase</keyword>
<keyword evidence="9" id="KW-1185">Reference proteome</keyword>
<dbReference type="GO" id="GO:0003886">
    <property type="term" value="F:DNA (cytosine-5-)-methyltransferase activity"/>
    <property type="evidence" value="ECO:0007669"/>
    <property type="project" value="UniProtKB-EC"/>
</dbReference>
<dbReference type="SUPFAM" id="SSF53335">
    <property type="entry name" value="S-adenosyl-L-methionine-dependent methyltransferases"/>
    <property type="match status" value="1"/>
</dbReference>
<dbReference type="InterPro" id="IPR029063">
    <property type="entry name" value="SAM-dependent_MTases_sf"/>
</dbReference>
<dbReference type="EMBL" id="CP016771">
    <property type="protein sequence ID" value="ASY13141.1"/>
    <property type="molecule type" value="Genomic_DNA"/>
</dbReference>
<dbReference type="PANTHER" id="PTHR46098:SF1">
    <property type="entry name" value="TRNA (CYTOSINE(38)-C(5))-METHYLTRANSFERASE"/>
    <property type="match status" value="1"/>
</dbReference>
<dbReference type="PANTHER" id="PTHR46098">
    <property type="entry name" value="TRNA (CYTOSINE(38)-C(5))-METHYLTRANSFERASE"/>
    <property type="match status" value="1"/>
</dbReference>
<dbReference type="PROSITE" id="PS51679">
    <property type="entry name" value="SAM_MT_C5"/>
    <property type="match status" value="1"/>
</dbReference>
<dbReference type="OrthoDB" id="9813719at2"/>
<gene>
    <name evidence="8" type="ORF">B1s21160_02085</name>
</gene>
<dbReference type="GO" id="GO:0032259">
    <property type="term" value="P:methylation"/>
    <property type="evidence" value="ECO:0007669"/>
    <property type="project" value="UniProtKB-KW"/>
</dbReference>
<dbReference type="KEGG" id="nhi:B1s21160_02085"/>
<keyword evidence="4" id="KW-0680">Restriction system</keyword>
<dbReference type="InterPro" id="IPR001525">
    <property type="entry name" value="C5_MeTfrase"/>
</dbReference>
<comment type="similarity">
    <text evidence="5 6">Belongs to the class I-like SAM-binding methyltransferase superfamily. C5-methyltransferase family.</text>
</comment>
<evidence type="ECO:0000256" key="3">
    <source>
        <dbReference type="ARBA" id="ARBA00022691"/>
    </source>
</evidence>
<dbReference type="InterPro" id="IPR050750">
    <property type="entry name" value="C5-MTase"/>
</dbReference>
<evidence type="ECO:0000256" key="4">
    <source>
        <dbReference type="ARBA" id="ARBA00022747"/>
    </source>
</evidence>
<dbReference type="GO" id="GO:0009307">
    <property type="term" value="P:DNA restriction-modification system"/>
    <property type="evidence" value="ECO:0007669"/>
    <property type="project" value="UniProtKB-KW"/>
</dbReference>
<dbReference type="InterPro" id="IPR018117">
    <property type="entry name" value="C5_DNA_meth_AS"/>
</dbReference>
<dbReference type="Gene3D" id="3.90.120.10">
    <property type="entry name" value="DNA Methylase, subunit A, domain 2"/>
    <property type="match status" value="1"/>
</dbReference>
<protein>
    <recommendedName>
        <fullName evidence="7">Cytosine-specific methyltransferase</fullName>
        <ecNumber evidence="7">2.1.1.37</ecNumber>
    </recommendedName>
</protein>
<sequence>MSFTFIDLFAGIGGFHAALGAMGGKCVYASEWDKDSARIYERNWNLKPDGDITLAANDEVMNVPEHDVLVGGFPCQPFSKSGKQMGMEETRGTLFWNIAKIIEARKPTLVLLENVRNIAGPRHIHEWKVIIKTLRDLGYRVSEEPMVVSPHLINPEFGGRPQVRDRVFIAATRIPKGIPNFKYNIEIPSLDSVKKYWDPQKWNLSKDLPLEKLSDAKSKKAVALNETEIEWIEAWNEFVVLMRGKLGDKPLPGFPIWADDWVLEKDLKIPRGTPDWKENFLRKNSEFYTKHKTVLNKWLKKWNHLEHFPPSRRMFEWQAQDTKTLWEAIMHFRPSGIRAKKATYVPALVAITQTSIIGKQKRRITVREGARLQGLPDWFDFVDQADKLTYKQLGNGVNVGAVYNVIKAQVIRDLDLLGDMPQLTRSILGAPTNPDSVLESHEIFHSYKPSTEPIDLNEYTQLRLIK</sequence>
<comment type="catalytic activity">
    <reaction evidence="7">
        <text>a 2'-deoxycytidine in DNA + S-adenosyl-L-methionine = a 5-methyl-2'-deoxycytidine in DNA + S-adenosyl-L-homocysteine + H(+)</text>
        <dbReference type="Rhea" id="RHEA:13681"/>
        <dbReference type="Rhea" id="RHEA-COMP:11369"/>
        <dbReference type="Rhea" id="RHEA-COMP:11370"/>
        <dbReference type="ChEBI" id="CHEBI:15378"/>
        <dbReference type="ChEBI" id="CHEBI:57856"/>
        <dbReference type="ChEBI" id="CHEBI:59789"/>
        <dbReference type="ChEBI" id="CHEBI:85452"/>
        <dbReference type="ChEBI" id="CHEBI:85454"/>
        <dbReference type="EC" id="2.1.1.37"/>
    </reaction>
</comment>
<name>A0A249K8L4_9ACTN</name>
<evidence type="ECO:0000256" key="6">
    <source>
        <dbReference type="RuleBase" id="RU000416"/>
    </source>
</evidence>
<keyword evidence="3 5" id="KW-0949">S-adenosyl-L-methionine</keyword>
<evidence type="ECO:0000313" key="8">
    <source>
        <dbReference type="EMBL" id="ASY13141.1"/>
    </source>
</evidence>
<evidence type="ECO:0000313" key="9">
    <source>
        <dbReference type="Proteomes" id="UP000217171"/>
    </source>
</evidence>
<evidence type="ECO:0000256" key="5">
    <source>
        <dbReference type="PROSITE-ProRule" id="PRU01016"/>
    </source>
</evidence>
<evidence type="ECO:0000256" key="2">
    <source>
        <dbReference type="ARBA" id="ARBA00022679"/>
    </source>
</evidence>
<dbReference type="REBASE" id="221277">
    <property type="entry name" value="M.Nhi160ORF2085P"/>
</dbReference>
<dbReference type="RefSeq" id="WP_095672227.1">
    <property type="nucleotide sequence ID" value="NZ_CP016771.1"/>
</dbReference>
<evidence type="ECO:0000256" key="7">
    <source>
        <dbReference type="RuleBase" id="RU000417"/>
    </source>
</evidence>
<dbReference type="Gene3D" id="3.40.50.150">
    <property type="entry name" value="Vaccinia Virus protein VP39"/>
    <property type="match status" value="1"/>
</dbReference>
<keyword evidence="2 5" id="KW-0808">Transferase</keyword>
<feature type="active site" evidence="5">
    <location>
        <position position="75"/>
    </location>
</feature>
<dbReference type="PROSITE" id="PS00094">
    <property type="entry name" value="C5_MTASE_1"/>
    <property type="match status" value="1"/>
</dbReference>
<dbReference type="AlphaFoldDB" id="A0A249K8L4"/>